<sequence length="144" mass="16391">MAGHVTNVADFVQSTKRFAKRGEALMRWCVNSISKGRCKGVVHKLWKVALLSFLCTLVLNNVAWAAKPWARPRPVASNKSDPHKGAWSYEVHYREVGAPDMELFQPSIAESRLCRAQNELVAESKTRISVLWSIWVDFLRVILR</sequence>
<reference evidence="1 2" key="1">
    <citation type="journal article" date="2015" name="Microbiome">
        <title>Genomic resolution of linkages in carbon, nitrogen, and sulfur cycling among widespread estuary sediment bacteria.</title>
        <authorList>
            <person name="Baker B.J."/>
            <person name="Lazar C.S."/>
            <person name="Teske A.P."/>
            <person name="Dick G.J."/>
        </authorList>
    </citation>
    <scope>NUCLEOTIDE SEQUENCE [LARGE SCALE GENOMIC DNA]</scope>
    <source>
        <strain evidence="1">DG_26</strain>
    </source>
</reference>
<evidence type="ECO:0000313" key="2">
    <source>
        <dbReference type="Proteomes" id="UP000051124"/>
    </source>
</evidence>
<organism evidence="1 2">
    <name type="scientific">candidate division TA06 bacterium DG_26</name>
    <dbReference type="NCBI Taxonomy" id="1703771"/>
    <lineage>
        <taxon>Bacteria</taxon>
        <taxon>Bacteria division TA06</taxon>
    </lineage>
</organism>
<dbReference type="AlphaFoldDB" id="A0A0S7WIA9"/>
<protein>
    <submittedName>
        <fullName evidence="1">Uncharacterized protein</fullName>
    </submittedName>
</protein>
<dbReference type="EMBL" id="LIZT01000050">
    <property type="protein sequence ID" value="KPJ49625.1"/>
    <property type="molecule type" value="Genomic_DNA"/>
</dbReference>
<accession>A0A0S7WIA9</accession>
<name>A0A0S7WIA9_UNCT6</name>
<gene>
    <name evidence="1" type="ORF">AMJ40_05150</name>
</gene>
<dbReference type="Proteomes" id="UP000051124">
    <property type="component" value="Unassembled WGS sequence"/>
</dbReference>
<proteinExistence type="predicted"/>
<evidence type="ECO:0000313" key="1">
    <source>
        <dbReference type="EMBL" id="KPJ49625.1"/>
    </source>
</evidence>
<comment type="caution">
    <text evidence="1">The sequence shown here is derived from an EMBL/GenBank/DDBJ whole genome shotgun (WGS) entry which is preliminary data.</text>
</comment>